<organism evidence="1 2">
    <name type="scientific">Dyadobacter psychrotolerans</name>
    <dbReference type="NCBI Taxonomy" id="2541721"/>
    <lineage>
        <taxon>Bacteria</taxon>
        <taxon>Pseudomonadati</taxon>
        <taxon>Bacteroidota</taxon>
        <taxon>Cytophagia</taxon>
        <taxon>Cytophagales</taxon>
        <taxon>Spirosomataceae</taxon>
        <taxon>Dyadobacter</taxon>
    </lineage>
</organism>
<name>A0A4V2Z2J2_9BACT</name>
<dbReference type="AlphaFoldDB" id="A0A4V2Z2J2"/>
<comment type="caution">
    <text evidence="1">The sequence shown here is derived from an EMBL/GenBank/DDBJ whole genome shotgun (WGS) entry which is preliminary data.</text>
</comment>
<keyword evidence="2" id="KW-1185">Reference proteome</keyword>
<sequence length="135" mass="16329">MQKLFIIHNQWKAFYEHQTTPYDLQIWLNFPNTIRSQVVCAKVKAVGERREDYYRKCGTEKDLPNEFVVNNEILNYFRWEVFDDEDIQFKELSYLDEYEVNELLHSGFHEEKVVINGKEDVMYARKVGNVWIGRQ</sequence>
<dbReference type="Proteomes" id="UP000294850">
    <property type="component" value="Unassembled WGS sequence"/>
</dbReference>
<accession>A0A4V2Z2J2</accession>
<dbReference type="RefSeq" id="WP_131962462.1">
    <property type="nucleotide sequence ID" value="NZ_SMFL01000022.1"/>
</dbReference>
<dbReference type="OrthoDB" id="6656969at2"/>
<evidence type="ECO:0000313" key="1">
    <source>
        <dbReference type="EMBL" id="TDE09028.1"/>
    </source>
</evidence>
<evidence type="ECO:0000313" key="2">
    <source>
        <dbReference type="Proteomes" id="UP000294850"/>
    </source>
</evidence>
<gene>
    <name evidence="1" type="ORF">E0F88_31595</name>
</gene>
<dbReference type="EMBL" id="SMFL01000022">
    <property type="protein sequence ID" value="TDE09028.1"/>
    <property type="molecule type" value="Genomic_DNA"/>
</dbReference>
<proteinExistence type="predicted"/>
<reference evidence="1 2" key="1">
    <citation type="submission" date="2019-03" db="EMBL/GenBank/DDBJ databases">
        <title>Dyadobacter AR-3-6 sp. nov., isolated from arctic soil.</title>
        <authorList>
            <person name="Chaudhary D.K."/>
        </authorList>
    </citation>
    <scope>NUCLEOTIDE SEQUENCE [LARGE SCALE GENOMIC DNA]</scope>
    <source>
        <strain evidence="1 2">AR-3-6</strain>
    </source>
</reference>
<protein>
    <submittedName>
        <fullName evidence="1">Uncharacterized protein</fullName>
    </submittedName>
</protein>